<dbReference type="Proteomes" id="UP001295684">
    <property type="component" value="Unassembled WGS sequence"/>
</dbReference>
<keyword evidence="2" id="KW-1185">Reference proteome</keyword>
<accession>A0AAD2D979</accession>
<proteinExistence type="predicted"/>
<evidence type="ECO:0000313" key="2">
    <source>
        <dbReference type="Proteomes" id="UP001295684"/>
    </source>
</evidence>
<reference evidence="1" key="1">
    <citation type="submission" date="2023-07" db="EMBL/GenBank/DDBJ databases">
        <authorList>
            <consortium name="AG Swart"/>
            <person name="Singh M."/>
            <person name="Singh A."/>
            <person name="Seah K."/>
            <person name="Emmerich C."/>
        </authorList>
    </citation>
    <scope>NUCLEOTIDE SEQUENCE</scope>
    <source>
        <strain evidence="1">DP1</strain>
    </source>
</reference>
<sequence length="61" mass="6826">MSISHLESIVFSYSLVTTLKSLPSDCWRIFCSSTLFASRQADNEFGARADQPFLSVGCYLK</sequence>
<gene>
    <name evidence="1" type="ORF">ECRASSUSDP1_LOCUS25831</name>
</gene>
<name>A0AAD2D979_EUPCR</name>
<dbReference type="EMBL" id="CAMPGE010026630">
    <property type="protein sequence ID" value="CAI2384306.1"/>
    <property type="molecule type" value="Genomic_DNA"/>
</dbReference>
<protein>
    <submittedName>
        <fullName evidence="1">Uncharacterized protein</fullName>
    </submittedName>
</protein>
<comment type="caution">
    <text evidence="1">The sequence shown here is derived from an EMBL/GenBank/DDBJ whole genome shotgun (WGS) entry which is preliminary data.</text>
</comment>
<dbReference type="AlphaFoldDB" id="A0AAD2D979"/>
<evidence type="ECO:0000313" key="1">
    <source>
        <dbReference type="EMBL" id="CAI2384306.1"/>
    </source>
</evidence>
<organism evidence="1 2">
    <name type="scientific">Euplotes crassus</name>
    <dbReference type="NCBI Taxonomy" id="5936"/>
    <lineage>
        <taxon>Eukaryota</taxon>
        <taxon>Sar</taxon>
        <taxon>Alveolata</taxon>
        <taxon>Ciliophora</taxon>
        <taxon>Intramacronucleata</taxon>
        <taxon>Spirotrichea</taxon>
        <taxon>Hypotrichia</taxon>
        <taxon>Euplotida</taxon>
        <taxon>Euplotidae</taxon>
        <taxon>Moneuplotes</taxon>
    </lineage>
</organism>